<feature type="binding site" description="in other chain" evidence="7">
    <location>
        <begin position="114"/>
        <end position="122"/>
    </location>
    <ligand>
        <name>5-phospho-alpha-D-ribose 1-diphosphate</name>
        <dbReference type="ChEBI" id="CHEBI:58017"/>
        <note>ligand shared between dimeric partners</note>
    </ligand>
</feature>
<dbReference type="InterPro" id="IPR029057">
    <property type="entry name" value="PRTase-like"/>
</dbReference>
<evidence type="ECO:0000259" key="8">
    <source>
        <dbReference type="Pfam" id="PF00156"/>
    </source>
</evidence>
<reference evidence="9 10" key="1">
    <citation type="journal article" date="2012" name="BMC Genomics">
        <title>Genome-guided analysis of physiological and morphological traits of the fermentative acetate oxidizer Thermacetogenium phaeum.</title>
        <authorList>
            <person name="Oehler D."/>
            <person name="Poehlein A."/>
            <person name="Leimbach A."/>
            <person name="Muller N."/>
            <person name="Daniel R."/>
            <person name="Gottschalk G."/>
            <person name="Schink B."/>
        </authorList>
    </citation>
    <scope>NUCLEOTIDE SEQUENCE [LARGE SCALE GENOMIC DNA]</scope>
    <source>
        <strain evidence="10">ATCC BAA-254 / DSM 26808 / PB</strain>
    </source>
</reference>
<feature type="binding site" evidence="7">
    <location>
        <position position="118"/>
    </location>
    <ligand>
        <name>orotate</name>
        <dbReference type="ChEBI" id="CHEBI:30839"/>
    </ligand>
</feature>
<accession>K4LI60</accession>
<dbReference type="PANTHER" id="PTHR19278:SF9">
    <property type="entry name" value="URIDINE 5'-MONOPHOSPHATE SYNTHASE"/>
    <property type="match status" value="1"/>
</dbReference>
<name>K4LI60_THEPS</name>
<dbReference type="InterPro" id="IPR006273">
    <property type="entry name" value="Orotate_PRibTrfase_bac"/>
</dbReference>
<dbReference type="HAMAP" id="MF_01208">
    <property type="entry name" value="PyrE"/>
    <property type="match status" value="1"/>
</dbReference>
<keyword evidence="3 7" id="KW-0328">Glycosyltransferase</keyword>
<dbReference type="PANTHER" id="PTHR19278">
    <property type="entry name" value="OROTATE PHOSPHORIBOSYLTRANSFERASE"/>
    <property type="match status" value="1"/>
</dbReference>
<evidence type="ECO:0000256" key="1">
    <source>
        <dbReference type="ARBA" id="ARBA00004889"/>
    </source>
</evidence>
<comment type="pathway">
    <text evidence="1 7">Pyrimidine metabolism; UMP biosynthesis via de novo pathway; UMP from orotate: step 1/2.</text>
</comment>
<dbReference type="GO" id="GO:0000287">
    <property type="term" value="F:magnesium ion binding"/>
    <property type="evidence" value="ECO:0007669"/>
    <property type="project" value="UniProtKB-UniRule"/>
</dbReference>
<dbReference type="AlphaFoldDB" id="K4LI60"/>
<dbReference type="STRING" id="1089553.Tph_c14410"/>
<dbReference type="HOGENOM" id="CLU_074878_3_0_9"/>
<keyword evidence="5 7" id="KW-0460">Magnesium</keyword>
<comment type="subunit">
    <text evidence="7">Homodimer.</text>
</comment>
<comment type="caution">
    <text evidence="7">Lacks conserved residue(s) required for the propagation of feature annotation.</text>
</comment>
<sequence length="189" mass="20527">MKENELLTVFKERGALLEGHFRLTSGLHSNRYIQCAKVLMYPDLAEELCTKLAAHFKGLDVDLVVGPAIGGIIVAQEVGRALGVKAMFTEREQGKMTLRRGFEIKAGERVVVVEDVVTTGGSTREVIELVKAQGGVLIGVASLVDRHSGDLDFGVPYYSLLKLQIDTYDPADCPLCRDGLPVVKPGSRS</sequence>
<evidence type="ECO:0000313" key="9">
    <source>
        <dbReference type="EMBL" id="AFV11650.1"/>
    </source>
</evidence>
<proteinExistence type="inferred from homology"/>
<dbReference type="GO" id="GO:0019856">
    <property type="term" value="P:pyrimidine nucleobase biosynthetic process"/>
    <property type="evidence" value="ECO:0007669"/>
    <property type="project" value="InterPro"/>
</dbReference>
<evidence type="ECO:0000313" key="10">
    <source>
        <dbReference type="Proteomes" id="UP000000467"/>
    </source>
</evidence>
<dbReference type="NCBIfam" id="TIGR01367">
    <property type="entry name" value="pyrE_Therm"/>
    <property type="match status" value="1"/>
</dbReference>
<dbReference type="Proteomes" id="UP000000467">
    <property type="component" value="Chromosome"/>
</dbReference>
<dbReference type="GO" id="GO:0004588">
    <property type="term" value="F:orotate phosphoribosyltransferase activity"/>
    <property type="evidence" value="ECO:0007669"/>
    <property type="project" value="UniProtKB-UniRule"/>
</dbReference>
<dbReference type="EC" id="2.4.2.10" evidence="2 7"/>
<evidence type="ECO:0000256" key="2">
    <source>
        <dbReference type="ARBA" id="ARBA00011971"/>
    </source>
</evidence>
<dbReference type="KEGG" id="tpz:Tph_c14410"/>
<evidence type="ECO:0000256" key="4">
    <source>
        <dbReference type="ARBA" id="ARBA00022679"/>
    </source>
</evidence>
<evidence type="ECO:0000256" key="3">
    <source>
        <dbReference type="ARBA" id="ARBA00022676"/>
    </source>
</evidence>
<evidence type="ECO:0000256" key="7">
    <source>
        <dbReference type="HAMAP-Rule" id="MF_01208"/>
    </source>
</evidence>
<dbReference type="InterPro" id="IPR000836">
    <property type="entry name" value="PRTase_dom"/>
</dbReference>
<keyword evidence="10" id="KW-1185">Reference proteome</keyword>
<dbReference type="SUPFAM" id="SSF53271">
    <property type="entry name" value="PRTase-like"/>
    <property type="match status" value="1"/>
</dbReference>
<comment type="similarity">
    <text evidence="7">Belongs to the purine/pyrimidine phosphoribosyltransferase family. PyrE subfamily.</text>
</comment>
<dbReference type="UniPathway" id="UPA00070">
    <property type="reaction ID" value="UER00119"/>
</dbReference>
<gene>
    <name evidence="7 9" type="primary">pyrE</name>
    <name evidence="9" type="ordered locus">Tph_c14410</name>
</gene>
<comment type="cofactor">
    <cofactor evidence="7">
        <name>Mg(2+)</name>
        <dbReference type="ChEBI" id="CHEBI:18420"/>
    </cofactor>
</comment>
<feature type="binding site" evidence="7">
    <location>
        <position position="146"/>
    </location>
    <ligand>
        <name>orotate</name>
        <dbReference type="ChEBI" id="CHEBI:30839"/>
    </ligand>
</feature>
<evidence type="ECO:0000256" key="6">
    <source>
        <dbReference type="ARBA" id="ARBA00022975"/>
    </source>
</evidence>
<dbReference type="InterPro" id="IPR023031">
    <property type="entry name" value="OPRT"/>
</dbReference>
<keyword evidence="4 7" id="KW-0808">Transferase</keyword>
<comment type="function">
    <text evidence="7">Catalyzes the transfer of a ribosyl phosphate group from 5-phosphoribose 1-diphosphate to orotate, leading to the formation of orotidine monophosphate (OMP).</text>
</comment>
<dbReference type="CDD" id="cd06223">
    <property type="entry name" value="PRTases_typeI"/>
    <property type="match status" value="1"/>
</dbReference>
<dbReference type="eggNOG" id="COG0461">
    <property type="taxonomic scope" value="Bacteria"/>
</dbReference>
<protein>
    <recommendedName>
        <fullName evidence="2 7">Orotate phosphoribosyltransferase</fullName>
        <shortName evidence="7">OPRT</shortName>
        <shortName evidence="7">OPRTase</shortName>
        <ecNumber evidence="2 7">2.4.2.10</ecNumber>
    </recommendedName>
</protein>
<dbReference type="GO" id="GO:0044205">
    <property type="term" value="P:'de novo' UMP biosynthetic process"/>
    <property type="evidence" value="ECO:0007669"/>
    <property type="project" value="UniProtKB-UniRule"/>
</dbReference>
<evidence type="ECO:0000256" key="5">
    <source>
        <dbReference type="ARBA" id="ARBA00022842"/>
    </source>
</evidence>
<organism evidence="9 10">
    <name type="scientific">Thermacetogenium phaeum (strain ATCC BAA-254 / DSM 26808 / PB)</name>
    <dbReference type="NCBI Taxonomy" id="1089553"/>
    <lineage>
        <taxon>Bacteria</taxon>
        <taxon>Bacillati</taxon>
        <taxon>Bacillota</taxon>
        <taxon>Clostridia</taxon>
        <taxon>Thermoanaerobacterales</taxon>
        <taxon>Thermoanaerobacteraceae</taxon>
        <taxon>Thermacetogenium</taxon>
    </lineage>
</organism>
<dbReference type="RefSeq" id="WP_015050530.1">
    <property type="nucleotide sequence ID" value="NC_018870.1"/>
</dbReference>
<comment type="catalytic activity">
    <reaction evidence="7">
        <text>orotidine 5'-phosphate + diphosphate = orotate + 5-phospho-alpha-D-ribose 1-diphosphate</text>
        <dbReference type="Rhea" id="RHEA:10380"/>
        <dbReference type="ChEBI" id="CHEBI:30839"/>
        <dbReference type="ChEBI" id="CHEBI:33019"/>
        <dbReference type="ChEBI" id="CHEBI:57538"/>
        <dbReference type="ChEBI" id="CHEBI:58017"/>
        <dbReference type="EC" id="2.4.2.10"/>
    </reaction>
</comment>
<dbReference type="EMBL" id="CP003732">
    <property type="protein sequence ID" value="AFV11650.1"/>
    <property type="molecule type" value="Genomic_DNA"/>
</dbReference>
<dbReference type="Pfam" id="PF00156">
    <property type="entry name" value="Pribosyltran"/>
    <property type="match status" value="1"/>
</dbReference>
<dbReference type="OrthoDB" id="9783570at2"/>
<keyword evidence="6 7" id="KW-0665">Pyrimidine biosynthesis</keyword>
<dbReference type="Gene3D" id="3.40.50.2020">
    <property type="match status" value="1"/>
</dbReference>
<feature type="domain" description="Phosphoribosyltransferase" evidence="8">
    <location>
        <begin position="57"/>
        <end position="164"/>
    </location>
</feature>